<dbReference type="Proteomes" id="UP000005819">
    <property type="component" value="Unassembled WGS sequence"/>
</dbReference>
<gene>
    <name evidence="2" type="ORF">ALIPUT_01765</name>
</gene>
<organism evidence="2 3">
    <name type="scientific">Alistipes putredinis DSM 17216</name>
    <dbReference type="NCBI Taxonomy" id="445970"/>
    <lineage>
        <taxon>Bacteria</taxon>
        <taxon>Pseudomonadati</taxon>
        <taxon>Bacteroidota</taxon>
        <taxon>Bacteroidia</taxon>
        <taxon>Bacteroidales</taxon>
        <taxon>Rikenellaceae</taxon>
        <taxon>Alistipes</taxon>
    </lineage>
</organism>
<sequence length="66" mass="7672">MRFSISNATKRQSAGYPPGREKAVDTEWFHSYKNAPARLPADSSGVCRKQSEAFRPRRLHFVQRYE</sequence>
<evidence type="ECO:0000313" key="3">
    <source>
        <dbReference type="Proteomes" id="UP000005819"/>
    </source>
</evidence>
<evidence type="ECO:0000313" key="2">
    <source>
        <dbReference type="EMBL" id="EDS02246.1"/>
    </source>
</evidence>
<protein>
    <submittedName>
        <fullName evidence="2">Uncharacterized protein</fullName>
    </submittedName>
</protein>
<keyword evidence="3" id="KW-1185">Reference proteome</keyword>
<accession>B0MX29</accession>
<evidence type="ECO:0000256" key="1">
    <source>
        <dbReference type="SAM" id="MobiDB-lite"/>
    </source>
</evidence>
<proteinExistence type="predicted"/>
<reference evidence="2" key="1">
    <citation type="submission" date="2007-10" db="EMBL/GenBank/DDBJ databases">
        <authorList>
            <person name="Fulton L."/>
            <person name="Clifton S."/>
            <person name="Fulton B."/>
            <person name="Xu J."/>
            <person name="Minx P."/>
            <person name="Pepin K.H."/>
            <person name="Johnson M."/>
            <person name="Thiruvilangam P."/>
            <person name="Bhonagiri V."/>
            <person name="Nash W.E."/>
            <person name="Mardis E.R."/>
            <person name="Wilson R.K."/>
        </authorList>
    </citation>
    <scope>NUCLEOTIDE SEQUENCE [LARGE SCALE GENOMIC DNA]</scope>
    <source>
        <strain evidence="2">DSM 17216</strain>
    </source>
</reference>
<feature type="region of interest" description="Disordered" evidence="1">
    <location>
        <begin position="1"/>
        <end position="21"/>
    </location>
</feature>
<comment type="caution">
    <text evidence="2">The sequence shown here is derived from an EMBL/GenBank/DDBJ whole genome shotgun (WGS) entry which is preliminary data.</text>
</comment>
<dbReference type="EMBL" id="ABFK02000020">
    <property type="protein sequence ID" value="EDS02246.1"/>
    <property type="molecule type" value="Genomic_DNA"/>
</dbReference>
<feature type="compositionally biased region" description="Polar residues" evidence="1">
    <location>
        <begin position="1"/>
        <end position="12"/>
    </location>
</feature>
<reference evidence="2" key="2">
    <citation type="submission" date="2013-09" db="EMBL/GenBank/DDBJ databases">
        <title>Draft genome sequence of Alistipes putredinis (DSM 17216).</title>
        <authorList>
            <person name="Sudarsanam P."/>
            <person name="Ley R."/>
            <person name="Guruge J."/>
            <person name="Turnbaugh P.J."/>
            <person name="Mahowald M."/>
            <person name="Liep D."/>
            <person name="Gordon J."/>
        </authorList>
    </citation>
    <scope>NUCLEOTIDE SEQUENCE</scope>
    <source>
        <strain evidence="2">DSM 17216</strain>
    </source>
</reference>
<dbReference type="AlphaFoldDB" id="B0MX29"/>
<dbReference type="HOGENOM" id="CLU_2821567_0_0_10"/>
<name>B0MX29_9BACT</name>